<sequence>MPPSFPLYFFFAALQIGQWRARQVRLRNLVALVPDRVTEVTRPTGLVDGWFVAAVAGTFLGGAALALSMFVAGARTYAWSWLGLLALGAICTGVVLCSTLREPVIAEDDGSLAADELLRRQAIATTIPAIYSVPAAFDLVGEGRPPHAFTGPILGYVALCLALQTGVAIAQRHRKLPPGHYGTTDSGTGETTPDTSDNVWRPADGG</sequence>
<reference evidence="4" key="1">
    <citation type="submission" date="2016-10" db="EMBL/GenBank/DDBJ databases">
        <authorList>
            <person name="Varghese N."/>
            <person name="Submissions S."/>
        </authorList>
    </citation>
    <scope>NUCLEOTIDE SEQUENCE [LARGE SCALE GENOMIC DNA]</scope>
    <source>
        <strain evidence="4">DSM 44993</strain>
    </source>
</reference>
<evidence type="ECO:0000256" key="2">
    <source>
        <dbReference type="SAM" id="Phobius"/>
    </source>
</evidence>
<feature type="transmembrane region" description="Helical" evidence="2">
    <location>
        <begin position="153"/>
        <end position="170"/>
    </location>
</feature>
<feature type="transmembrane region" description="Helical" evidence="2">
    <location>
        <begin position="79"/>
        <end position="101"/>
    </location>
</feature>
<evidence type="ECO:0000313" key="3">
    <source>
        <dbReference type="EMBL" id="SEP00773.1"/>
    </source>
</evidence>
<dbReference type="AlphaFoldDB" id="A0A1H8UD40"/>
<proteinExistence type="predicted"/>
<keyword evidence="2" id="KW-0812">Transmembrane</keyword>
<protein>
    <submittedName>
        <fullName evidence="3">Uncharacterized protein</fullName>
    </submittedName>
</protein>
<feature type="region of interest" description="Disordered" evidence="1">
    <location>
        <begin position="178"/>
        <end position="206"/>
    </location>
</feature>
<feature type="transmembrane region" description="Helical" evidence="2">
    <location>
        <begin position="50"/>
        <end position="72"/>
    </location>
</feature>
<accession>A0A1H8UD40</accession>
<feature type="compositionally biased region" description="Polar residues" evidence="1">
    <location>
        <begin position="183"/>
        <end position="198"/>
    </location>
</feature>
<dbReference type="Proteomes" id="UP000198582">
    <property type="component" value="Unassembled WGS sequence"/>
</dbReference>
<evidence type="ECO:0000256" key="1">
    <source>
        <dbReference type="SAM" id="MobiDB-lite"/>
    </source>
</evidence>
<dbReference type="EMBL" id="FOEF01000003">
    <property type="protein sequence ID" value="SEP00773.1"/>
    <property type="molecule type" value="Genomic_DNA"/>
</dbReference>
<keyword evidence="4" id="KW-1185">Reference proteome</keyword>
<dbReference type="STRING" id="394193.SAMN04489732_103195"/>
<name>A0A1H8UD40_9PSEU</name>
<keyword evidence="2" id="KW-0472">Membrane</keyword>
<gene>
    <name evidence="3" type="ORF">SAMN04489732_103195</name>
</gene>
<evidence type="ECO:0000313" key="4">
    <source>
        <dbReference type="Proteomes" id="UP000198582"/>
    </source>
</evidence>
<organism evidence="3 4">
    <name type="scientific">Amycolatopsis saalfeldensis</name>
    <dbReference type="NCBI Taxonomy" id="394193"/>
    <lineage>
        <taxon>Bacteria</taxon>
        <taxon>Bacillati</taxon>
        <taxon>Actinomycetota</taxon>
        <taxon>Actinomycetes</taxon>
        <taxon>Pseudonocardiales</taxon>
        <taxon>Pseudonocardiaceae</taxon>
        <taxon>Amycolatopsis</taxon>
    </lineage>
</organism>
<keyword evidence="2" id="KW-1133">Transmembrane helix</keyword>